<keyword evidence="1" id="KW-0472">Membrane</keyword>
<name>A0A8H2PFA1_MYCMU</name>
<dbReference type="Pfam" id="PF21946">
    <property type="entry name" value="LppM"/>
    <property type="match status" value="1"/>
</dbReference>
<comment type="caution">
    <text evidence="3">The sequence shown here is derived from an EMBL/GenBank/DDBJ whole genome shotgun (WGS) entry which is preliminary data.</text>
</comment>
<dbReference type="InterPro" id="IPR053807">
    <property type="entry name" value="LppM"/>
</dbReference>
<evidence type="ECO:0000259" key="2">
    <source>
        <dbReference type="Pfam" id="PF21946"/>
    </source>
</evidence>
<keyword evidence="1" id="KW-1133">Transmembrane helix</keyword>
<evidence type="ECO:0000313" key="3">
    <source>
        <dbReference type="EMBL" id="TLH52605.1"/>
    </source>
</evidence>
<sequence length="237" mass="25522">MRRAAVPTAIWHDNGVNRRRHLRALLLFLMLLPLAVGCVRVHTSLTISPDDRVSGQIVAAAKAKNADDKGPQLTNSLPFAQKVVVSDYRKDDYVGSEAVFSDLNFSEVPQLANLSRDSAGADISLRRAGDLVILEGRVDLTTLSDPDSDVTLSVAFPGDVTSTNGERVASDIVQWKLKPGVVTTMKAQARYTDPSARSFTTAAIWMAVLAFAVAGVIGGLAYWSRDRSPKLAAVSDE</sequence>
<keyword evidence="1" id="KW-0812">Transmembrane</keyword>
<reference evidence="3" key="1">
    <citation type="submission" date="2018-01" db="EMBL/GenBank/DDBJ databases">
        <title>Comparative genomics of Mycobacterium mucogenicum and Mycobacterium neoaurum clade members emphasizing tRNA and non-coding RNA.</title>
        <authorList>
            <person name="Behra P.R.K."/>
            <person name="Pettersson B.M.F."/>
            <person name="Das S."/>
            <person name="Dasgupta S."/>
            <person name="Kirsebom L.A."/>
        </authorList>
    </citation>
    <scope>NUCLEOTIDE SEQUENCE</scope>
    <source>
        <strain evidence="3">DSM 44124</strain>
    </source>
</reference>
<dbReference type="EMBL" id="POTL01000001">
    <property type="protein sequence ID" value="TLH52605.1"/>
    <property type="molecule type" value="Genomic_DNA"/>
</dbReference>
<feature type="transmembrane region" description="Helical" evidence="1">
    <location>
        <begin position="202"/>
        <end position="223"/>
    </location>
</feature>
<organism evidence="3">
    <name type="scientific">Mycolicibacterium mucogenicum DSM 44124</name>
    <dbReference type="NCBI Taxonomy" id="1226753"/>
    <lineage>
        <taxon>Bacteria</taxon>
        <taxon>Bacillati</taxon>
        <taxon>Actinomycetota</taxon>
        <taxon>Actinomycetes</taxon>
        <taxon>Mycobacteriales</taxon>
        <taxon>Mycobacteriaceae</taxon>
        <taxon>Mycolicibacterium</taxon>
    </lineage>
</organism>
<gene>
    <name evidence="3" type="ORF">C1S78_09760</name>
</gene>
<protein>
    <submittedName>
        <fullName evidence="3">DUF3153 domain-containing protein</fullName>
    </submittedName>
</protein>
<evidence type="ECO:0000256" key="1">
    <source>
        <dbReference type="SAM" id="Phobius"/>
    </source>
</evidence>
<feature type="domain" description="LppM" evidence="2">
    <location>
        <begin position="40"/>
        <end position="191"/>
    </location>
</feature>
<dbReference type="AlphaFoldDB" id="A0A8H2PFA1"/>
<accession>A0A8H2PFA1</accession>
<proteinExistence type="predicted"/>